<protein>
    <submittedName>
        <fullName evidence="2">Uncharacterized protein YjbK</fullName>
    </submittedName>
</protein>
<dbReference type="InterPro" id="IPR033469">
    <property type="entry name" value="CYTH-like_dom_sf"/>
</dbReference>
<dbReference type="InterPro" id="IPR009195">
    <property type="entry name" value="Uncharacterised_YjbK"/>
</dbReference>
<evidence type="ECO:0000259" key="1">
    <source>
        <dbReference type="PROSITE" id="PS51707"/>
    </source>
</evidence>
<dbReference type="RefSeq" id="WP_072890845.1">
    <property type="nucleotide sequence ID" value="NZ_FQVW01000025.1"/>
</dbReference>
<evidence type="ECO:0000313" key="2">
    <source>
        <dbReference type="EMBL" id="SHG30789.1"/>
    </source>
</evidence>
<dbReference type="PROSITE" id="PS51707">
    <property type="entry name" value="CYTH"/>
    <property type="match status" value="1"/>
</dbReference>
<sequence length="190" mass="22361">MTQEIEIEFKNLLTEHEYNQLLTALPFPNKAFSQTNYYFETDDFQLKEKSSALRIREKQGKYQLTLKQPHGDGLLETHDSLTKEEAFEWLNGHCIAKENIQEALKQMGIPLESLRFFGSLTTERREYAENDILYVLDYSTYNHQHDYELEIEAPTVTAGENAFQSILTQFQIPKRQTKNKIERLFISLMK</sequence>
<reference evidence="2 3" key="1">
    <citation type="submission" date="2016-11" db="EMBL/GenBank/DDBJ databases">
        <authorList>
            <person name="Jaros S."/>
            <person name="Januszkiewicz K."/>
            <person name="Wedrychowicz H."/>
        </authorList>
    </citation>
    <scope>NUCLEOTIDE SEQUENCE [LARGE SCALE GENOMIC DNA]</scope>
    <source>
        <strain evidence="2 3">IBRC-M 10683</strain>
    </source>
</reference>
<dbReference type="SUPFAM" id="SSF55154">
    <property type="entry name" value="CYTH-like phosphatases"/>
    <property type="match status" value="1"/>
</dbReference>
<dbReference type="Gene3D" id="2.40.320.10">
    <property type="entry name" value="Hypothetical Protein Pfu-838710-001"/>
    <property type="match status" value="1"/>
</dbReference>
<dbReference type="Proteomes" id="UP000183988">
    <property type="component" value="Unassembled WGS sequence"/>
</dbReference>
<dbReference type="SMART" id="SM01118">
    <property type="entry name" value="CYTH"/>
    <property type="match status" value="1"/>
</dbReference>
<dbReference type="PIRSF" id="PIRSF012526">
    <property type="entry name" value="CYTH_UCP012526"/>
    <property type="match status" value="1"/>
</dbReference>
<dbReference type="OrthoDB" id="384378at2"/>
<keyword evidence="3" id="KW-1185">Reference proteome</keyword>
<feature type="domain" description="CYTH" evidence="1">
    <location>
        <begin position="4"/>
        <end position="190"/>
    </location>
</feature>
<accession>A0A1M5IS11</accession>
<dbReference type="Pfam" id="PF01928">
    <property type="entry name" value="CYTH"/>
    <property type="match status" value="1"/>
</dbReference>
<dbReference type="CDD" id="cd07762">
    <property type="entry name" value="CYTH-like_Pase_1"/>
    <property type="match status" value="1"/>
</dbReference>
<dbReference type="InterPro" id="IPR023577">
    <property type="entry name" value="CYTH_domain"/>
</dbReference>
<dbReference type="AlphaFoldDB" id="A0A1M5IS11"/>
<dbReference type="STRING" id="930117.SAMN05216225_102547"/>
<evidence type="ECO:0000313" key="3">
    <source>
        <dbReference type="Proteomes" id="UP000183988"/>
    </source>
</evidence>
<proteinExistence type="predicted"/>
<name>A0A1M5IS11_9BACI</name>
<dbReference type="EMBL" id="FQVW01000025">
    <property type="protein sequence ID" value="SHG30789.1"/>
    <property type="molecule type" value="Genomic_DNA"/>
</dbReference>
<organism evidence="2 3">
    <name type="scientific">Ornithinibacillus halophilus</name>
    <dbReference type="NCBI Taxonomy" id="930117"/>
    <lineage>
        <taxon>Bacteria</taxon>
        <taxon>Bacillati</taxon>
        <taxon>Bacillota</taxon>
        <taxon>Bacilli</taxon>
        <taxon>Bacillales</taxon>
        <taxon>Bacillaceae</taxon>
        <taxon>Ornithinibacillus</taxon>
    </lineage>
</organism>
<gene>
    <name evidence="2" type="ORF">SAMN05216225_102547</name>
</gene>